<dbReference type="InterPro" id="IPR001387">
    <property type="entry name" value="Cro/C1-type_HTH"/>
</dbReference>
<name>A0A4Y8TSN6_9MICC</name>
<dbReference type="EMBL" id="SPDS01000003">
    <property type="protein sequence ID" value="TFH54449.1"/>
    <property type="molecule type" value="Genomic_DNA"/>
</dbReference>
<dbReference type="SMART" id="SM00530">
    <property type="entry name" value="HTH_XRE"/>
    <property type="match status" value="1"/>
</dbReference>
<dbReference type="RefSeq" id="WP_134781077.1">
    <property type="nucleotide sequence ID" value="NZ_SPDS01000003.1"/>
</dbReference>
<dbReference type="CDD" id="cd00093">
    <property type="entry name" value="HTH_XRE"/>
    <property type="match status" value="1"/>
</dbReference>
<dbReference type="Gene3D" id="1.10.260.40">
    <property type="entry name" value="lambda repressor-like DNA-binding domains"/>
    <property type="match status" value="1"/>
</dbReference>
<dbReference type="GO" id="GO:0003677">
    <property type="term" value="F:DNA binding"/>
    <property type="evidence" value="ECO:0007669"/>
    <property type="project" value="InterPro"/>
</dbReference>
<dbReference type="SUPFAM" id="SSF47413">
    <property type="entry name" value="lambda repressor-like DNA-binding domains"/>
    <property type="match status" value="1"/>
</dbReference>
<organism evidence="2 3">
    <name type="scientific">Glutamicibacter arilaitensis</name>
    <dbReference type="NCBI Taxonomy" id="256701"/>
    <lineage>
        <taxon>Bacteria</taxon>
        <taxon>Bacillati</taxon>
        <taxon>Actinomycetota</taxon>
        <taxon>Actinomycetes</taxon>
        <taxon>Micrococcales</taxon>
        <taxon>Micrococcaceae</taxon>
        <taxon>Glutamicibacter</taxon>
    </lineage>
</organism>
<protein>
    <submittedName>
        <fullName evidence="2">XRE family transcriptional regulator</fullName>
    </submittedName>
</protein>
<dbReference type="AlphaFoldDB" id="A0A4Y8TSN6"/>
<reference evidence="2 3" key="1">
    <citation type="submission" date="2019-03" db="EMBL/GenBank/DDBJ databases">
        <title>Glutamicibacter sp. LJH19 genome.</title>
        <authorList>
            <person name="Sinai Borker S."/>
            <person name="Kumar R."/>
        </authorList>
    </citation>
    <scope>NUCLEOTIDE SEQUENCE [LARGE SCALE GENOMIC DNA]</scope>
    <source>
        <strain evidence="2 3">LJH19</strain>
    </source>
</reference>
<dbReference type="Pfam" id="PF13560">
    <property type="entry name" value="HTH_31"/>
    <property type="match status" value="1"/>
</dbReference>
<evidence type="ECO:0000313" key="3">
    <source>
        <dbReference type="Proteomes" id="UP000297638"/>
    </source>
</evidence>
<comment type="caution">
    <text evidence="2">The sequence shown here is derived from an EMBL/GenBank/DDBJ whole genome shotgun (WGS) entry which is preliminary data.</text>
</comment>
<gene>
    <name evidence="2" type="ORF">EXY26_15405</name>
</gene>
<dbReference type="PANTHER" id="PTHR35010:SF2">
    <property type="entry name" value="BLL4672 PROTEIN"/>
    <property type="match status" value="1"/>
</dbReference>
<feature type="domain" description="HTH cro/C1-type" evidence="1">
    <location>
        <begin position="36"/>
        <end position="83"/>
    </location>
</feature>
<dbReference type="InterPro" id="IPR041413">
    <property type="entry name" value="MLTR_LBD"/>
</dbReference>
<evidence type="ECO:0000259" key="1">
    <source>
        <dbReference type="PROSITE" id="PS50943"/>
    </source>
</evidence>
<accession>A0A4Y8TSN6</accession>
<dbReference type="Pfam" id="PF17765">
    <property type="entry name" value="MLTR_LBD"/>
    <property type="match status" value="1"/>
</dbReference>
<dbReference type="InterPro" id="IPR010982">
    <property type="entry name" value="Lambda_DNA-bd_dom_sf"/>
</dbReference>
<dbReference type="PANTHER" id="PTHR35010">
    <property type="entry name" value="BLL4672 PROTEIN-RELATED"/>
    <property type="match status" value="1"/>
</dbReference>
<evidence type="ECO:0000313" key="2">
    <source>
        <dbReference type="EMBL" id="TFH54449.1"/>
    </source>
</evidence>
<sequence length="302" mass="33660">MDNQDDLSQFLTSRRAKLNLQQAGLPDFGGRRRVPGLRREEVALLAGMSSEYYKRLERGNAKGVSEAVIDGISRALQLDAAEHSHLHELIRTANAGTHPQRRYPTSKTQINPSVQQTIDAMSSVPVFVQNGRLDAVATNRLGRALFSPMFDGATAPVNAARFIFLDPRAQTFYRDWEYNTRQIVALLRVEAARSPYDRQLSDLVGELSTRSDLFRKLWGAHDVREHRTGLKSIHHPIVGDLDLTFLGLDLTSDRGLQMLVFSAEPGSASWDGLQLLANWALSHGVEMTSKDSTTITNHSLDK</sequence>
<dbReference type="PROSITE" id="PS50943">
    <property type="entry name" value="HTH_CROC1"/>
    <property type="match status" value="1"/>
</dbReference>
<proteinExistence type="predicted"/>
<dbReference type="Proteomes" id="UP000297638">
    <property type="component" value="Unassembled WGS sequence"/>
</dbReference>
<dbReference type="Gene3D" id="3.30.450.180">
    <property type="match status" value="1"/>
</dbReference>